<dbReference type="Proteomes" id="UP000236544">
    <property type="component" value="Unassembled WGS sequence"/>
</dbReference>
<keyword evidence="6" id="KW-0472">Membrane</keyword>
<sequence>MINCVFLGRIFSFLEIILIQRHADRSMNSTLTSSTSKNVVPDDSSQPKALFFNYHEFSVTNYAEIGKECSEHEEELALCITHFPNTYAPLDSVRFKQTRIVRIPRRYEDNLDWPMFCTLLPGHEPAALVNQDGSLQFVPYGFYENQVYGLSSVSPLSCYLNPEEFKDVVETVNAYLRQGYDPNTWCNIASTILDALTFNLWNCLMIRISSNPLLELENYVEALNESDLFKNKKIRLISPRRSGFLSVC</sequence>
<feature type="domain" description="Golgin subfamily A member 7/ERF4" evidence="7">
    <location>
        <begin position="100"/>
        <end position="248"/>
    </location>
</feature>
<evidence type="ECO:0000313" key="9">
    <source>
        <dbReference type="Proteomes" id="UP000236544"/>
    </source>
</evidence>
<evidence type="ECO:0000256" key="3">
    <source>
        <dbReference type="ARBA" id="ARBA00011396"/>
    </source>
</evidence>
<comment type="similarity">
    <text evidence="2">Belongs to the ERF4 family.</text>
</comment>
<evidence type="ECO:0000256" key="2">
    <source>
        <dbReference type="ARBA" id="ARBA00007732"/>
    </source>
</evidence>
<dbReference type="OrthoDB" id="5377273at2759"/>
<evidence type="ECO:0000259" key="7">
    <source>
        <dbReference type="Pfam" id="PF10256"/>
    </source>
</evidence>
<dbReference type="PANTHER" id="PTHR13254">
    <property type="entry name" value="GOLGI AUTOANTIGEN, GOLGIN SUBFAMILY A, 7"/>
    <property type="match status" value="1"/>
</dbReference>
<dbReference type="EMBL" id="LN890573">
    <property type="protein sequence ID" value="CUS22818.1"/>
    <property type="molecule type" value="Genomic_DNA"/>
</dbReference>
<evidence type="ECO:0000256" key="6">
    <source>
        <dbReference type="ARBA" id="ARBA00023136"/>
    </source>
</evidence>
<dbReference type="GO" id="GO:0006612">
    <property type="term" value="P:protein targeting to membrane"/>
    <property type="evidence" value="ECO:0007669"/>
    <property type="project" value="TreeGrafter"/>
</dbReference>
<evidence type="ECO:0000256" key="5">
    <source>
        <dbReference type="ARBA" id="ARBA00022824"/>
    </source>
</evidence>
<comment type="subunit">
    <text evidence="3">Interacts with ERF2.</text>
</comment>
<evidence type="ECO:0000256" key="4">
    <source>
        <dbReference type="ARBA" id="ARBA00018463"/>
    </source>
</evidence>
<dbReference type="GO" id="GO:0005789">
    <property type="term" value="C:endoplasmic reticulum membrane"/>
    <property type="evidence" value="ECO:0007669"/>
    <property type="project" value="UniProtKB-SubCell"/>
</dbReference>
<evidence type="ECO:0000313" key="8">
    <source>
        <dbReference type="EMBL" id="CUS22818.1"/>
    </source>
</evidence>
<dbReference type="InterPro" id="IPR051371">
    <property type="entry name" value="Ras_palmitoyltransferase"/>
</dbReference>
<keyword evidence="9" id="KW-1185">Reference proteome</keyword>
<dbReference type="GO" id="GO:0031211">
    <property type="term" value="C:endoplasmic reticulum palmitoyltransferase complex"/>
    <property type="evidence" value="ECO:0007669"/>
    <property type="project" value="TreeGrafter"/>
</dbReference>
<dbReference type="InterPro" id="IPR019383">
    <property type="entry name" value="Golgin_A_7/ERF4"/>
</dbReference>
<gene>
    <name evidence="8" type="ORF">LAQU0_S07e00782g</name>
</gene>
<dbReference type="Pfam" id="PF10256">
    <property type="entry name" value="Erf4"/>
    <property type="match status" value="1"/>
</dbReference>
<dbReference type="AlphaFoldDB" id="A0A0P1KS11"/>
<evidence type="ECO:0000256" key="1">
    <source>
        <dbReference type="ARBA" id="ARBA00004406"/>
    </source>
</evidence>
<dbReference type="PANTHER" id="PTHR13254:SF0">
    <property type="entry name" value="GOLGIN SUBFAMILY A MEMBER 7_ERF4 DOMAIN-CONTAINING PROTEIN"/>
    <property type="match status" value="1"/>
</dbReference>
<name>A0A0P1KS11_9SACH</name>
<comment type="subcellular location">
    <subcellularLocation>
        <location evidence="1">Endoplasmic reticulum membrane</location>
        <topology evidence="1">Peripheral membrane protein</topology>
    </subcellularLocation>
</comment>
<protein>
    <recommendedName>
        <fullName evidence="4">Ras modification protein ERF4</fullName>
    </recommendedName>
</protein>
<accession>A0A0P1KS11</accession>
<proteinExistence type="inferred from homology"/>
<reference evidence="9" key="1">
    <citation type="submission" date="2015-10" db="EMBL/GenBank/DDBJ databases">
        <authorList>
            <person name="Devillers H."/>
        </authorList>
    </citation>
    <scope>NUCLEOTIDE SEQUENCE [LARGE SCALE GENOMIC DNA]</scope>
</reference>
<keyword evidence="5" id="KW-0256">Endoplasmic reticulum</keyword>
<organism evidence="8 9">
    <name type="scientific">Lachancea quebecensis</name>
    <dbReference type="NCBI Taxonomy" id="1654605"/>
    <lineage>
        <taxon>Eukaryota</taxon>
        <taxon>Fungi</taxon>
        <taxon>Dikarya</taxon>
        <taxon>Ascomycota</taxon>
        <taxon>Saccharomycotina</taxon>
        <taxon>Saccharomycetes</taxon>
        <taxon>Saccharomycetales</taxon>
        <taxon>Saccharomycetaceae</taxon>
        <taxon>Lachancea</taxon>
    </lineage>
</organism>